<dbReference type="EMBL" id="MU004306">
    <property type="protein sequence ID" value="KAF2659532.1"/>
    <property type="molecule type" value="Genomic_DNA"/>
</dbReference>
<protein>
    <recommendedName>
        <fullName evidence="4">Tetratricopeptide SHNi-TPR domain-containing protein</fullName>
    </recommendedName>
</protein>
<reference evidence="5" key="1">
    <citation type="journal article" date="2020" name="Stud. Mycol.">
        <title>101 Dothideomycetes genomes: a test case for predicting lifestyles and emergence of pathogens.</title>
        <authorList>
            <person name="Haridas S."/>
            <person name="Albert R."/>
            <person name="Binder M."/>
            <person name="Bloem J."/>
            <person name="Labutti K."/>
            <person name="Salamov A."/>
            <person name="Andreopoulos B."/>
            <person name="Baker S."/>
            <person name="Barry K."/>
            <person name="Bills G."/>
            <person name="Bluhm B."/>
            <person name="Cannon C."/>
            <person name="Castanera R."/>
            <person name="Culley D."/>
            <person name="Daum C."/>
            <person name="Ezra D."/>
            <person name="Gonzalez J."/>
            <person name="Henrissat B."/>
            <person name="Kuo A."/>
            <person name="Liang C."/>
            <person name="Lipzen A."/>
            <person name="Lutzoni F."/>
            <person name="Magnuson J."/>
            <person name="Mondo S."/>
            <person name="Nolan M."/>
            <person name="Ohm R."/>
            <person name="Pangilinan J."/>
            <person name="Park H.-J."/>
            <person name="Ramirez L."/>
            <person name="Alfaro M."/>
            <person name="Sun H."/>
            <person name="Tritt A."/>
            <person name="Yoshinaga Y."/>
            <person name="Zwiers L.-H."/>
            <person name="Turgeon B."/>
            <person name="Goodwin S."/>
            <person name="Spatafora J."/>
            <person name="Crous P."/>
            <person name="Grigoriev I."/>
        </authorList>
    </citation>
    <scope>NUCLEOTIDE SEQUENCE</scope>
    <source>
        <strain evidence="5">CBS 122681</strain>
    </source>
</reference>
<evidence type="ECO:0000259" key="4">
    <source>
        <dbReference type="Pfam" id="PF10516"/>
    </source>
</evidence>
<feature type="compositionally biased region" description="Polar residues" evidence="3">
    <location>
        <begin position="388"/>
        <end position="399"/>
    </location>
</feature>
<keyword evidence="2" id="KW-0802">TPR repeat</keyword>
<dbReference type="InterPro" id="IPR051730">
    <property type="entry name" value="NASP-like"/>
</dbReference>
<dbReference type="SUPFAM" id="SSF48452">
    <property type="entry name" value="TPR-like"/>
    <property type="match status" value="1"/>
</dbReference>
<dbReference type="OrthoDB" id="5587616at2759"/>
<accession>A0A6A6TIH7</accession>
<dbReference type="PANTHER" id="PTHR15081:SF1">
    <property type="entry name" value="NUCLEAR AUTOANTIGENIC SPERM PROTEIN"/>
    <property type="match status" value="1"/>
</dbReference>
<evidence type="ECO:0000256" key="2">
    <source>
        <dbReference type="ARBA" id="ARBA00022803"/>
    </source>
</evidence>
<organism evidence="5 6">
    <name type="scientific">Lophiostoma macrostomum CBS 122681</name>
    <dbReference type="NCBI Taxonomy" id="1314788"/>
    <lineage>
        <taxon>Eukaryota</taxon>
        <taxon>Fungi</taxon>
        <taxon>Dikarya</taxon>
        <taxon>Ascomycota</taxon>
        <taxon>Pezizomycotina</taxon>
        <taxon>Dothideomycetes</taxon>
        <taxon>Pleosporomycetidae</taxon>
        <taxon>Pleosporales</taxon>
        <taxon>Lophiostomataceae</taxon>
        <taxon>Lophiostoma</taxon>
    </lineage>
</organism>
<feature type="domain" description="Tetratricopeptide SHNi-TPR" evidence="4">
    <location>
        <begin position="205"/>
        <end position="241"/>
    </location>
</feature>
<keyword evidence="1" id="KW-0677">Repeat</keyword>
<dbReference type="Pfam" id="PF10516">
    <property type="entry name" value="SHNi-TPR"/>
    <property type="match status" value="1"/>
</dbReference>
<dbReference type="GO" id="GO:0042393">
    <property type="term" value="F:histone binding"/>
    <property type="evidence" value="ECO:0007669"/>
    <property type="project" value="TreeGrafter"/>
</dbReference>
<keyword evidence="6" id="KW-1185">Reference proteome</keyword>
<dbReference type="AlphaFoldDB" id="A0A6A6TIH7"/>
<gene>
    <name evidence="5" type="ORF">K491DRAFT_590896</name>
</gene>
<evidence type="ECO:0000313" key="6">
    <source>
        <dbReference type="Proteomes" id="UP000799324"/>
    </source>
</evidence>
<evidence type="ECO:0000313" key="5">
    <source>
        <dbReference type="EMBL" id="KAF2659532.1"/>
    </source>
</evidence>
<dbReference type="PANTHER" id="PTHR15081">
    <property type="entry name" value="NUCLEAR AUTOANTIGENIC SPERM PROTEIN NASP -RELATED"/>
    <property type="match status" value="1"/>
</dbReference>
<feature type="compositionally biased region" description="Acidic residues" evidence="3">
    <location>
        <begin position="135"/>
        <end position="154"/>
    </location>
</feature>
<feature type="region of interest" description="Disordered" evidence="3">
    <location>
        <begin position="388"/>
        <end position="443"/>
    </location>
</feature>
<dbReference type="GO" id="GO:0005654">
    <property type="term" value="C:nucleoplasm"/>
    <property type="evidence" value="ECO:0007669"/>
    <property type="project" value="TreeGrafter"/>
</dbReference>
<dbReference type="GO" id="GO:0006335">
    <property type="term" value="P:DNA replication-dependent chromatin assembly"/>
    <property type="evidence" value="ECO:0007669"/>
    <property type="project" value="TreeGrafter"/>
</dbReference>
<proteinExistence type="predicted"/>
<name>A0A6A6TIH7_9PLEO</name>
<sequence>MAEPAADTIPRTKEKLAELTSAAALQYSLKNFAASADNYADATEIQAELNGEMAPENAELLFYYGRALHQVAIQKSDVLGEKVAKEENKKPKASKKSRADNGEGSSAPANGAANTEPKEATVDSKPFFQLTGDENWTDSEDADSDVDQGAEEEQNDLQDAYEIFEIARVLYTKQLEALESSNPADKGKGKAELTPEARAIKVKLADCYSFLAEILMENETFHDAVTDLRKSVELQEELHPLEHDHVIEAHYSLSLALEFASVRKVREGQTGGLASSNEAESKEEEQEIDYELRKEAVTHTELCVQGLEARLQTARGALAQDNITPEKTKELEFLIKDKSEVLDDMKARLADLRADPKSQEYNKIDDSVFRGVLEGLLGADSATQKAKLQEVKNSANDVTSLVKPRKKEKAAATTQAEAGSSKRKLEVDQGTDNGKRAKTEEIP</sequence>
<evidence type="ECO:0000256" key="1">
    <source>
        <dbReference type="ARBA" id="ARBA00022737"/>
    </source>
</evidence>
<dbReference type="Proteomes" id="UP000799324">
    <property type="component" value="Unassembled WGS sequence"/>
</dbReference>
<dbReference type="GO" id="GO:0034080">
    <property type="term" value="P:CENP-A containing chromatin assembly"/>
    <property type="evidence" value="ECO:0007669"/>
    <property type="project" value="TreeGrafter"/>
</dbReference>
<dbReference type="Gene3D" id="1.25.40.10">
    <property type="entry name" value="Tetratricopeptide repeat domain"/>
    <property type="match status" value="1"/>
</dbReference>
<dbReference type="InterPro" id="IPR011990">
    <property type="entry name" value="TPR-like_helical_dom_sf"/>
</dbReference>
<feature type="region of interest" description="Disordered" evidence="3">
    <location>
        <begin position="83"/>
        <end position="154"/>
    </location>
</feature>
<dbReference type="InterPro" id="IPR019544">
    <property type="entry name" value="Tetratricopeptide_SHNi-TPR_dom"/>
</dbReference>
<evidence type="ECO:0000256" key="3">
    <source>
        <dbReference type="SAM" id="MobiDB-lite"/>
    </source>
</evidence>
<feature type="compositionally biased region" description="Basic and acidic residues" evidence="3">
    <location>
        <begin position="423"/>
        <end position="443"/>
    </location>
</feature>